<gene>
    <name evidence="3" type="ORF">ADM90_10780</name>
</gene>
<dbReference type="PROSITE" id="PS51832">
    <property type="entry name" value="HD_GYP"/>
    <property type="match status" value="1"/>
</dbReference>
<dbReference type="STRING" id="33935.ADM90_10780"/>
<dbReference type="SUPFAM" id="SSF109604">
    <property type="entry name" value="HD-domain/PDEase-like"/>
    <property type="match status" value="1"/>
</dbReference>
<reference evidence="3 4" key="1">
    <citation type="submission" date="2015-07" db="EMBL/GenBank/DDBJ databases">
        <title>Genome sequencing project for genomic taxonomy and phylogenomics of Bacillus-like bacteria.</title>
        <authorList>
            <person name="Liu B."/>
            <person name="Wang J."/>
            <person name="Zhu Y."/>
            <person name="Liu G."/>
            <person name="Chen Q."/>
            <person name="Chen Z."/>
            <person name="Che J."/>
            <person name="Ge C."/>
            <person name="Shi H."/>
            <person name="Pan Z."/>
            <person name="Liu X."/>
        </authorList>
    </citation>
    <scope>NUCLEOTIDE SEQUENCE [LARGE SCALE GENOMIC DNA]</scope>
    <source>
        <strain evidence="3 4">DSM 54</strain>
    </source>
</reference>
<dbReference type="PATRIC" id="fig|33935.3.peg.4062"/>
<proteinExistence type="predicted"/>
<dbReference type="InterPro" id="IPR003607">
    <property type="entry name" value="HD/PDEase_dom"/>
</dbReference>
<keyword evidence="4" id="KW-1185">Reference proteome</keyword>
<feature type="domain" description="HD-GYP" evidence="2">
    <location>
        <begin position="113"/>
        <end position="309"/>
    </location>
</feature>
<feature type="domain" description="HD" evidence="1">
    <location>
        <begin position="135"/>
        <end position="258"/>
    </location>
</feature>
<sequence length="369" mass="41480">MRLISIDVLKEGMVLGRTIWNEAGHPLLKKDVIINTRIMQRLQQLNIHYLYIDDEISKGIEVEETVPPAVRNKAITTIKSSFQSMDGCNPVNASYILDQQSKTIVSIVDELLSVVGGNDEILTVLTDAYLFDEYLYQHSFQVTLYSIAIAKELGYSVEDLRLIGIGALLHDVGKLMVPKEILTKPGRLTNDEFKAMQMHARYGFDLLRNLHSISLLVAHCAFQHHERIDGSGYPRGLVDFEIHPFAKIIGVADVFDAVTTNRVYREKMLPSQGLAIVESGSGTLYDPRIVKALKRAVVHYPNGVILKLSDGRRGIVSRQNTLDAALPWIRIFEEQNQMLTATYEINLVDYPAVMIESVETDYVAPPKVE</sequence>
<evidence type="ECO:0000313" key="3">
    <source>
        <dbReference type="EMBL" id="KOY82124.1"/>
    </source>
</evidence>
<dbReference type="PANTHER" id="PTHR43155">
    <property type="entry name" value="CYCLIC DI-GMP PHOSPHODIESTERASE PA4108-RELATED"/>
    <property type="match status" value="1"/>
</dbReference>
<accession>A0A0N0CVU3</accession>
<dbReference type="Pfam" id="PF13487">
    <property type="entry name" value="HD_5"/>
    <property type="match status" value="1"/>
</dbReference>
<comment type="caution">
    <text evidence="3">The sequence shown here is derived from an EMBL/GenBank/DDBJ whole genome shotgun (WGS) entry which is preliminary data.</text>
</comment>
<protein>
    <submittedName>
        <fullName evidence="3">Histidine kinase</fullName>
    </submittedName>
</protein>
<keyword evidence="3" id="KW-0418">Kinase</keyword>
<dbReference type="InterPro" id="IPR037522">
    <property type="entry name" value="HD_GYP_dom"/>
</dbReference>
<dbReference type="SMART" id="SM00471">
    <property type="entry name" value="HDc"/>
    <property type="match status" value="1"/>
</dbReference>
<dbReference type="Gene3D" id="1.10.3210.10">
    <property type="entry name" value="Hypothetical protein af1432"/>
    <property type="match status" value="1"/>
</dbReference>
<dbReference type="NCBIfam" id="TIGR00277">
    <property type="entry name" value="HDIG"/>
    <property type="match status" value="1"/>
</dbReference>
<dbReference type="OrthoDB" id="9759601at2"/>
<dbReference type="AlphaFoldDB" id="A0A0N0CVU3"/>
<evidence type="ECO:0000259" key="2">
    <source>
        <dbReference type="PROSITE" id="PS51832"/>
    </source>
</evidence>
<name>A0A0N0CVU3_9BACI</name>
<dbReference type="GO" id="GO:0016301">
    <property type="term" value="F:kinase activity"/>
    <property type="evidence" value="ECO:0007669"/>
    <property type="project" value="UniProtKB-KW"/>
</dbReference>
<dbReference type="InterPro" id="IPR006674">
    <property type="entry name" value="HD_domain"/>
</dbReference>
<dbReference type="EMBL" id="LGCI01000006">
    <property type="protein sequence ID" value="KOY82124.1"/>
    <property type="molecule type" value="Genomic_DNA"/>
</dbReference>
<dbReference type="RefSeq" id="WP_053995025.1">
    <property type="nucleotide sequence ID" value="NZ_CP065643.1"/>
</dbReference>
<evidence type="ECO:0000313" key="4">
    <source>
        <dbReference type="Proteomes" id="UP000037977"/>
    </source>
</evidence>
<keyword evidence="3" id="KW-0808">Transferase</keyword>
<dbReference type="PANTHER" id="PTHR43155:SF2">
    <property type="entry name" value="CYCLIC DI-GMP PHOSPHODIESTERASE PA4108"/>
    <property type="match status" value="1"/>
</dbReference>
<dbReference type="InterPro" id="IPR006675">
    <property type="entry name" value="HDIG_dom"/>
</dbReference>
<evidence type="ECO:0000259" key="1">
    <source>
        <dbReference type="PROSITE" id="PS51831"/>
    </source>
</evidence>
<dbReference type="PROSITE" id="PS51831">
    <property type="entry name" value="HD"/>
    <property type="match status" value="1"/>
</dbReference>
<dbReference type="Proteomes" id="UP000037977">
    <property type="component" value="Unassembled WGS sequence"/>
</dbReference>
<organism evidence="3 4">
    <name type="scientific">Lysinibacillus macroides</name>
    <dbReference type="NCBI Taxonomy" id="33935"/>
    <lineage>
        <taxon>Bacteria</taxon>
        <taxon>Bacillati</taxon>
        <taxon>Bacillota</taxon>
        <taxon>Bacilli</taxon>
        <taxon>Bacillales</taxon>
        <taxon>Bacillaceae</taxon>
        <taxon>Lysinibacillus</taxon>
    </lineage>
</organism>
<dbReference type="CDD" id="cd00077">
    <property type="entry name" value="HDc"/>
    <property type="match status" value="1"/>
</dbReference>